<evidence type="ECO:0000256" key="2">
    <source>
        <dbReference type="ARBA" id="ARBA00022448"/>
    </source>
</evidence>
<comment type="similarity">
    <text evidence="1">Belongs to the ABC transporter superfamily.</text>
</comment>
<sequence>MTEPLLSVQDLTVSYGRVEAVRGVSFDVAAGSLVTLVGANGAGKSSIINALSGLVRPSSGKVIFEGTDITKLKSHKLVPRGLVQVPEGRQILASMTIAENLQMGARFYGAGASAGIDEMYERFPVLGERRKLAAGSLSGGEQQMLAIARAMLARPKLILMDEPSMGLAPKIVNEVFKVIEEVLSGGTTVLLVEQNARRALQAADEGHILQNGEIVRSGASETLLADDDIIQAYLGTGRAKE</sequence>
<keyword evidence="8" id="KW-1185">Reference proteome</keyword>
<dbReference type="InterPro" id="IPR052156">
    <property type="entry name" value="BCAA_Transport_ATP-bd_LivF"/>
</dbReference>
<evidence type="ECO:0000259" key="6">
    <source>
        <dbReference type="PROSITE" id="PS50893"/>
    </source>
</evidence>
<evidence type="ECO:0000313" key="7">
    <source>
        <dbReference type="EMBL" id="SJN28663.1"/>
    </source>
</evidence>
<gene>
    <name evidence="7" type="ORF">FM104_06155</name>
</gene>
<reference evidence="7 8" key="1">
    <citation type="submission" date="2017-02" db="EMBL/GenBank/DDBJ databases">
        <authorList>
            <person name="Peterson S.W."/>
        </authorList>
    </citation>
    <scope>NUCLEOTIDE SEQUENCE [LARGE SCALE GENOMIC DNA]</scope>
    <source>
        <strain evidence="7 8">B Mb 05.01</strain>
    </source>
</reference>
<evidence type="ECO:0000256" key="1">
    <source>
        <dbReference type="ARBA" id="ARBA00005417"/>
    </source>
</evidence>
<evidence type="ECO:0000256" key="4">
    <source>
        <dbReference type="ARBA" id="ARBA00022840"/>
    </source>
</evidence>
<dbReference type="GO" id="GO:0015807">
    <property type="term" value="P:L-amino acid transport"/>
    <property type="evidence" value="ECO:0007669"/>
    <property type="project" value="TreeGrafter"/>
</dbReference>
<dbReference type="PANTHER" id="PTHR43820">
    <property type="entry name" value="HIGH-AFFINITY BRANCHED-CHAIN AMINO ACID TRANSPORT ATP-BINDING PROTEIN LIVF"/>
    <property type="match status" value="1"/>
</dbReference>
<dbReference type="GO" id="GO:0005524">
    <property type="term" value="F:ATP binding"/>
    <property type="evidence" value="ECO:0007669"/>
    <property type="project" value="UniProtKB-KW"/>
</dbReference>
<dbReference type="RefSeq" id="WP_087130569.1">
    <property type="nucleotide sequence ID" value="NZ_FUKO01000019.1"/>
</dbReference>
<dbReference type="SUPFAM" id="SSF52540">
    <property type="entry name" value="P-loop containing nucleoside triphosphate hydrolases"/>
    <property type="match status" value="1"/>
</dbReference>
<keyword evidence="4 7" id="KW-0067">ATP-binding</keyword>
<evidence type="ECO:0000313" key="8">
    <source>
        <dbReference type="Proteomes" id="UP000196320"/>
    </source>
</evidence>
<name>A0A1R4JAC6_9MICO</name>
<evidence type="ECO:0000256" key="3">
    <source>
        <dbReference type="ARBA" id="ARBA00022741"/>
    </source>
</evidence>
<keyword evidence="5" id="KW-0029">Amino-acid transport</keyword>
<dbReference type="PROSITE" id="PS50893">
    <property type="entry name" value="ABC_TRANSPORTER_2"/>
    <property type="match status" value="1"/>
</dbReference>
<dbReference type="Pfam" id="PF00005">
    <property type="entry name" value="ABC_tran"/>
    <property type="match status" value="1"/>
</dbReference>
<organism evidence="7 8">
    <name type="scientific">Microbacterium esteraromaticum</name>
    <dbReference type="NCBI Taxonomy" id="57043"/>
    <lineage>
        <taxon>Bacteria</taxon>
        <taxon>Bacillati</taxon>
        <taxon>Actinomycetota</taxon>
        <taxon>Actinomycetes</taxon>
        <taxon>Micrococcales</taxon>
        <taxon>Microbacteriaceae</taxon>
        <taxon>Microbacterium</taxon>
    </lineage>
</organism>
<dbReference type="OrthoDB" id="9776369at2"/>
<feature type="domain" description="ABC transporter" evidence="6">
    <location>
        <begin position="6"/>
        <end position="236"/>
    </location>
</feature>
<keyword evidence="3" id="KW-0547">Nucleotide-binding</keyword>
<dbReference type="GO" id="GO:0016887">
    <property type="term" value="F:ATP hydrolysis activity"/>
    <property type="evidence" value="ECO:0007669"/>
    <property type="project" value="InterPro"/>
</dbReference>
<dbReference type="InterPro" id="IPR027417">
    <property type="entry name" value="P-loop_NTPase"/>
</dbReference>
<dbReference type="SMART" id="SM00382">
    <property type="entry name" value="AAA"/>
    <property type="match status" value="1"/>
</dbReference>
<dbReference type="GO" id="GO:0015658">
    <property type="term" value="F:branched-chain amino acid transmembrane transporter activity"/>
    <property type="evidence" value="ECO:0007669"/>
    <property type="project" value="TreeGrafter"/>
</dbReference>
<dbReference type="PROSITE" id="PS00211">
    <property type="entry name" value="ABC_TRANSPORTER_1"/>
    <property type="match status" value="1"/>
</dbReference>
<proteinExistence type="inferred from homology"/>
<dbReference type="InterPro" id="IPR017871">
    <property type="entry name" value="ABC_transporter-like_CS"/>
</dbReference>
<dbReference type="AlphaFoldDB" id="A0A1R4JAC6"/>
<dbReference type="PANTHER" id="PTHR43820:SF4">
    <property type="entry name" value="HIGH-AFFINITY BRANCHED-CHAIN AMINO ACID TRANSPORT ATP-BINDING PROTEIN LIVF"/>
    <property type="match status" value="1"/>
</dbReference>
<evidence type="ECO:0000256" key="5">
    <source>
        <dbReference type="ARBA" id="ARBA00022970"/>
    </source>
</evidence>
<dbReference type="Gene3D" id="3.40.50.300">
    <property type="entry name" value="P-loop containing nucleotide triphosphate hydrolases"/>
    <property type="match status" value="1"/>
</dbReference>
<dbReference type="InterPro" id="IPR003439">
    <property type="entry name" value="ABC_transporter-like_ATP-bd"/>
</dbReference>
<keyword evidence="2" id="KW-0813">Transport</keyword>
<dbReference type="CDD" id="cd03224">
    <property type="entry name" value="ABC_TM1139_LivF_branched"/>
    <property type="match status" value="1"/>
</dbReference>
<dbReference type="EMBL" id="FUKO01000019">
    <property type="protein sequence ID" value="SJN28663.1"/>
    <property type="molecule type" value="Genomic_DNA"/>
</dbReference>
<dbReference type="InterPro" id="IPR003593">
    <property type="entry name" value="AAA+_ATPase"/>
</dbReference>
<dbReference type="Proteomes" id="UP000196320">
    <property type="component" value="Unassembled WGS sequence"/>
</dbReference>
<protein>
    <submittedName>
        <fullName evidence="7">Branched-chain amino acid transport ATP-binding protein LivF (TC 3.A.1.4.1)</fullName>
    </submittedName>
</protein>
<accession>A0A1R4JAC6</accession>